<keyword evidence="3" id="KW-1003">Cell membrane</keyword>
<dbReference type="InterPro" id="IPR016169">
    <property type="entry name" value="FAD-bd_PCMH_sub2"/>
</dbReference>
<dbReference type="PROSITE" id="PS51371">
    <property type="entry name" value="CBS"/>
    <property type="match status" value="2"/>
</dbReference>
<evidence type="ECO:0000313" key="9">
    <source>
        <dbReference type="EMBL" id="AAP98460.1"/>
    </source>
</evidence>
<keyword evidence="7" id="KW-0812">Transmembrane</keyword>
<protein>
    <submittedName>
        <fullName evidence="9">Hemolysin C</fullName>
    </submittedName>
</protein>
<dbReference type="Pfam" id="PF03471">
    <property type="entry name" value="CorC_HlyC"/>
    <property type="match status" value="1"/>
</dbReference>
<dbReference type="SUPFAM" id="SSF56176">
    <property type="entry name" value="FAD-binding/transporter-associated domain-like"/>
    <property type="match status" value="1"/>
</dbReference>
<evidence type="ECO:0000256" key="6">
    <source>
        <dbReference type="PROSITE-ProRule" id="PRU00703"/>
    </source>
</evidence>
<dbReference type="InterPro" id="IPR000644">
    <property type="entry name" value="CBS_dom"/>
</dbReference>
<dbReference type="InterPro" id="IPR046342">
    <property type="entry name" value="CBS_dom_sf"/>
</dbReference>
<evidence type="ECO:0000256" key="4">
    <source>
        <dbReference type="ARBA" id="ARBA00022737"/>
    </source>
</evidence>
<dbReference type="InterPro" id="IPR036318">
    <property type="entry name" value="FAD-bd_PCMH-like_sf"/>
</dbReference>
<dbReference type="InterPro" id="IPR044751">
    <property type="entry name" value="Ion_transp-like_CBS"/>
</dbReference>
<comment type="similarity">
    <text evidence="2">Belongs to the UPF0053 family.</text>
</comment>
<dbReference type="SUPFAM" id="SSF54631">
    <property type="entry name" value="CBS-domain pair"/>
    <property type="match status" value="1"/>
</dbReference>
<evidence type="ECO:0000256" key="3">
    <source>
        <dbReference type="ARBA" id="ARBA00022475"/>
    </source>
</evidence>
<sequence>MLHILLAIFCILLFLAFGLTQPSCHGSSKFLKTLNQRFFKDKGREYPPFPSAPTILATLLCILYGALGTKLYTLLPPKTAHKDLLFWPLYSLSALIAYGFLPPWISTKVPKETTAHLRFLASVFQLGLFPLQLLFYRRRPNQQVRSSTSFQSQLSEALSAFDNLIVREVMIPKVDIFALPEETTLQEALVLVSEEGYSRVPVYKKNLDNITGILLVKDLLLLYTSSHDLSQPISSVAKPPFYAPEIKKASSLLQEFRQKHRHLAIIVNEYGFTEGIATMEDIIEEIIGEIADEHDVQENTPYKKIGSSWIVDGRMNISDAEEYFNLKIDHENSYDTLGGHVFHKVGAVPQKGMRIHHENFDIEIITCTERNVGKLKITPRKRKFNIS</sequence>
<dbReference type="CDD" id="cd04590">
    <property type="entry name" value="CBS_pair_CorC_HlyC_assoc"/>
    <property type="match status" value="1"/>
</dbReference>
<keyword evidence="10" id="KW-1185">Reference proteome</keyword>
<dbReference type="Gene3D" id="3.10.580.10">
    <property type="entry name" value="CBS-domain"/>
    <property type="match status" value="1"/>
</dbReference>
<dbReference type="GeneID" id="45050552"/>
<feature type="transmembrane region" description="Helical" evidence="7">
    <location>
        <begin position="84"/>
        <end position="105"/>
    </location>
</feature>
<feature type="domain" description="CBS" evidence="8">
    <location>
        <begin position="236"/>
        <end position="293"/>
    </location>
</feature>
<keyword evidence="5 6" id="KW-0129">CBS domain</keyword>
<evidence type="ECO:0000256" key="2">
    <source>
        <dbReference type="ARBA" id="ARBA00006337"/>
    </source>
</evidence>
<feature type="transmembrane region" description="Helical" evidence="7">
    <location>
        <begin position="117"/>
        <end position="136"/>
    </location>
</feature>
<dbReference type="Gene3D" id="3.30.465.10">
    <property type="match status" value="1"/>
</dbReference>
<evidence type="ECO:0000256" key="7">
    <source>
        <dbReference type="SAM" id="Phobius"/>
    </source>
</evidence>
<dbReference type="EMBL" id="AE009440">
    <property type="protein sequence ID" value="AAP98460.1"/>
    <property type="molecule type" value="Genomic_DNA"/>
</dbReference>
<name>A0ABN3YR73_CHLPN</name>
<evidence type="ECO:0000313" key="10">
    <source>
        <dbReference type="Proteomes" id="UP000000424"/>
    </source>
</evidence>
<dbReference type="Proteomes" id="UP000000424">
    <property type="component" value="Chromosome"/>
</dbReference>
<gene>
    <name evidence="9" type="ordered locus">CpB0531</name>
</gene>
<keyword evidence="4" id="KW-0677">Repeat</keyword>
<evidence type="ECO:0000256" key="1">
    <source>
        <dbReference type="ARBA" id="ARBA00004651"/>
    </source>
</evidence>
<accession>A0ABN3YR73</accession>
<evidence type="ECO:0000259" key="8">
    <source>
        <dbReference type="PROSITE" id="PS51371"/>
    </source>
</evidence>
<evidence type="ECO:0000256" key="5">
    <source>
        <dbReference type="ARBA" id="ARBA00023122"/>
    </source>
</evidence>
<keyword evidence="7" id="KW-1133">Transmembrane helix</keyword>
<dbReference type="InterPro" id="IPR005170">
    <property type="entry name" value="Transptr-assoc_dom"/>
</dbReference>
<organism evidence="9 10">
    <name type="scientific">Chlamydia pneumoniae</name>
    <name type="common">Chlamydophila pneumoniae</name>
    <dbReference type="NCBI Taxonomy" id="83558"/>
    <lineage>
        <taxon>Bacteria</taxon>
        <taxon>Pseudomonadati</taxon>
        <taxon>Chlamydiota</taxon>
        <taxon>Chlamydiia</taxon>
        <taxon>Chlamydiales</taxon>
        <taxon>Chlamydiaceae</taxon>
        <taxon>Chlamydia/Chlamydophila group</taxon>
        <taxon>Chlamydia</taxon>
    </lineage>
</organism>
<dbReference type="PANTHER" id="PTHR22777:SF32">
    <property type="entry name" value="UPF0053 INNER MEMBRANE PROTEIN YFJD"/>
    <property type="match status" value="1"/>
</dbReference>
<feature type="domain" description="CBS" evidence="8">
    <location>
        <begin position="170"/>
        <end position="229"/>
    </location>
</feature>
<feature type="transmembrane region" description="Helical" evidence="7">
    <location>
        <begin position="50"/>
        <end position="72"/>
    </location>
</feature>
<dbReference type="Pfam" id="PF00571">
    <property type="entry name" value="CBS"/>
    <property type="match status" value="2"/>
</dbReference>
<keyword evidence="7" id="KW-0472">Membrane</keyword>
<dbReference type="RefSeq" id="WP_010883148.1">
    <property type="nucleotide sequence ID" value="NC_005043.1"/>
</dbReference>
<reference evidence="9" key="1">
    <citation type="submission" date="2002-05" db="EMBL/GenBank/DDBJ databases">
        <title>The genome sequence of Chlamydia pneumoniae TW183 and comparison with other Chlamydia strains based on whole genome sequence analysis.</title>
        <authorList>
            <person name="Geng M.M."/>
            <person name="Schuhmacher A."/>
            <person name="Muehldorfer I."/>
            <person name="Bensch K.W."/>
            <person name="Schaefer K.P."/>
            <person name="Schneider S."/>
            <person name="Pohl T."/>
            <person name="Essig A."/>
            <person name="Marre R."/>
            <person name="Melchers K."/>
        </authorList>
    </citation>
    <scope>NUCLEOTIDE SEQUENCE [LARGE SCALE GENOMIC DNA]</scope>
    <source>
        <strain evidence="9">TW-183</strain>
    </source>
</reference>
<dbReference type="PANTHER" id="PTHR22777">
    <property type="entry name" value="HEMOLYSIN-RELATED"/>
    <property type="match status" value="1"/>
</dbReference>
<dbReference type="SMART" id="SM01091">
    <property type="entry name" value="CorC_HlyC"/>
    <property type="match status" value="1"/>
</dbReference>
<proteinExistence type="inferred from homology"/>
<comment type="subcellular location">
    <subcellularLocation>
        <location evidence="1">Cell membrane</location>
        <topology evidence="1">Multi-pass membrane protein</topology>
    </subcellularLocation>
</comment>